<proteinExistence type="inferred from homology"/>
<dbReference type="PIRSF" id="PIRSF000390">
    <property type="entry name" value="PLP_StrS"/>
    <property type="match status" value="1"/>
</dbReference>
<keyword evidence="4" id="KW-0808">Transferase</keyword>
<evidence type="ECO:0000313" key="5">
    <source>
        <dbReference type="Proteomes" id="UP000003755"/>
    </source>
</evidence>
<dbReference type="HOGENOM" id="CLU_033332_0_3_9"/>
<reference evidence="4" key="1">
    <citation type="submission" date="2009-09" db="EMBL/GenBank/DDBJ databases">
        <authorList>
            <person name="Weinstock G."/>
            <person name="Sodergren E."/>
            <person name="Clifton S."/>
            <person name="Fulton L."/>
            <person name="Fulton B."/>
            <person name="Courtney L."/>
            <person name="Fronick C."/>
            <person name="Harrison M."/>
            <person name="Strong C."/>
            <person name="Farmer C."/>
            <person name="Delahaunty K."/>
            <person name="Markovic C."/>
            <person name="Hall O."/>
            <person name="Minx P."/>
            <person name="Tomlinson C."/>
            <person name="Mitreva M."/>
            <person name="Nelson J."/>
            <person name="Hou S."/>
            <person name="Wollam A."/>
            <person name="Pepin K.H."/>
            <person name="Johnson M."/>
            <person name="Bhonagiri V."/>
            <person name="Nash W.E."/>
            <person name="Warren W."/>
            <person name="Chinwalla A."/>
            <person name="Mardis E.R."/>
            <person name="Wilson R.K."/>
        </authorList>
    </citation>
    <scope>NUCLEOTIDE SEQUENCE [LARGE SCALE GENOMIC DNA]</scope>
    <source>
        <strain evidence="4">DSM 20583</strain>
    </source>
</reference>
<dbReference type="FunFam" id="3.40.640.10:FF:000077">
    <property type="entry name" value="Spore coat polysaccharide biosynthesis protein spsC"/>
    <property type="match status" value="1"/>
</dbReference>
<dbReference type="AlphaFoldDB" id="C9LBS5"/>
<dbReference type="CDD" id="cd00616">
    <property type="entry name" value="AHBA_syn"/>
    <property type="match status" value="1"/>
</dbReference>
<comment type="similarity">
    <text evidence="3">Belongs to the DegT/DnrJ/EryC1 family.</text>
</comment>
<dbReference type="FunFam" id="3.90.1150.10:FF:000092">
    <property type="entry name" value="Capsular polysaccharide biosynthesis protein"/>
    <property type="match status" value="1"/>
</dbReference>
<accession>C9LBS5</accession>
<feature type="active site" description="Proton acceptor" evidence="1">
    <location>
        <position position="196"/>
    </location>
</feature>
<feature type="modified residue" description="N6-(pyridoxal phosphate)lysine" evidence="2">
    <location>
        <position position="196"/>
    </location>
</feature>
<dbReference type="Gene3D" id="3.90.1150.10">
    <property type="entry name" value="Aspartate Aminotransferase, domain 1"/>
    <property type="match status" value="1"/>
</dbReference>
<keyword evidence="4" id="KW-0032">Aminotransferase</keyword>
<dbReference type="STRING" id="537007.BLAHAN_06883"/>
<dbReference type="InterPro" id="IPR015422">
    <property type="entry name" value="PyrdxlP-dep_Trfase_small"/>
</dbReference>
<dbReference type="KEGG" id="bhan:CGC63_04530"/>
<dbReference type="PANTHER" id="PTHR30244:SF34">
    <property type="entry name" value="DTDP-4-AMINO-4,6-DIDEOXYGALACTOSE TRANSAMINASE"/>
    <property type="match status" value="1"/>
</dbReference>
<dbReference type="EMBL" id="ABYU02000043">
    <property type="protein sequence ID" value="EEX20582.1"/>
    <property type="molecule type" value="Genomic_DNA"/>
</dbReference>
<dbReference type="Pfam" id="PF01041">
    <property type="entry name" value="DegT_DnrJ_EryC1"/>
    <property type="match status" value="1"/>
</dbReference>
<dbReference type="GO" id="GO:0030170">
    <property type="term" value="F:pyridoxal phosphate binding"/>
    <property type="evidence" value="ECO:0007669"/>
    <property type="project" value="TreeGrafter"/>
</dbReference>
<sequence length="397" mass="44563">MDVLFSPPDITEREIAEVVDTLRSGWITTGPKTKLFEKNIAEFCHTSKAVCLNSATACSEMALRALGIGPGDEVITSAYTYTASASVVCHVGAKLVLVDTAENSHEMDYEKLEAAITEKTKAVIPVDLAGIVCDYNRIFEILERKKNLFRPTNKIQRKIGRVAVVADGAHAFGAVREGKKCGEIADFTSFSFHAVKNLTTAEGGAVVWKDIEGIDNEELYKQFMLFSLHGQSKDALAKTQLGAWEYDIIAPYYKCNMTDIMASIGLAQLERYPAILERRKELIKIYDEALEGENIQHLHHYGDDFSSSGHLYITHVLGKNREECNEIIRKMAEKGIATNVHYKPLPMLTAYKKLGFDIQDYPNAYRMFSNEITLPLHTKLTNEEVEYVIKSFKECIR</sequence>
<dbReference type="InterPro" id="IPR015421">
    <property type="entry name" value="PyrdxlP-dep_Trfase_major"/>
</dbReference>
<dbReference type="Gene3D" id="3.40.640.10">
    <property type="entry name" value="Type I PLP-dependent aspartate aminotransferase-like (Major domain)"/>
    <property type="match status" value="1"/>
</dbReference>
<protein>
    <submittedName>
        <fullName evidence="4">DegT/DnrJ/EryC1/StrS aminotransferase family protein</fullName>
    </submittedName>
</protein>
<gene>
    <name evidence="4" type="ORF">BLAHAN_06883</name>
</gene>
<organism evidence="4 5">
    <name type="scientific">Blautia hansenii DSM 20583</name>
    <dbReference type="NCBI Taxonomy" id="537007"/>
    <lineage>
        <taxon>Bacteria</taxon>
        <taxon>Bacillati</taxon>
        <taxon>Bacillota</taxon>
        <taxon>Clostridia</taxon>
        <taxon>Lachnospirales</taxon>
        <taxon>Lachnospiraceae</taxon>
        <taxon>Blautia</taxon>
    </lineage>
</organism>
<dbReference type="SUPFAM" id="SSF53383">
    <property type="entry name" value="PLP-dependent transferases"/>
    <property type="match status" value="1"/>
</dbReference>
<dbReference type="InterPro" id="IPR000653">
    <property type="entry name" value="DegT/StrS_aminotransferase"/>
</dbReference>
<evidence type="ECO:0000313" key="4">
    <source>
        <dbReference type="EMBL" id="EEX20582.1"/>
    </source>
</evidence>
<evidence type="ECO:0000256" key="3">
    <source>
        <dbReference type="RuleBase" id="RU004508"/>
    </source>
</evidence>
<dbReference type="Proteomes" id="UP000003755">
    <property type="component" value="Unassembled WGS sequence"/>
</dbReference>
<keyword evidence="5" id="KW-1185">Reference proteome</keyword>
<dbReference type="PANTHER" id="PTHR30244">
    <property type="entry name" value="TRANSAMINASE"/>
    <property type="match status" value="1"/>
</dbReference>
<dbReference type="GO" id="GO:0000271">
    <property type="term" value="P:polysaccharide biosynthetic process"/>
    <property type="evidence" value="ECO:0007669"/>
    <property type="project" value="TreeGrafter"/>
</dbReference>
<dbReference type="GO" id="GO:0008483">
    <property type="term" value="F:transaminase activity"/>
    <property type="evidence" value="ECO:0007669"/>
    <property type="project" value="UniProtKB-KW"/>
</dbReference>
<dbReference type="RefSeq" id="WP_004223377.1">
    <property type="nucleotide sequence ID" value="NZ_CP022413.2"/>
</dbReference>
<comment type="caution">
    <text evidence="4">The sequence shown here is derived from an EMBL/GenBank/DDBJ whole genome shotgun (WGS) entry which is preliminary data.</text>
</comment>
<evidence type="ECO:0000256" key="1">
    <source>
        <dbReference type="PIRSR" id="PIRSR000390-1"/>
    </source>
</evidence>
<dbReference type="eggNOG" id="COG0399">
    <property type="taxonomic scope" value="Bacteria"/>
</dbReference>
<evidence type="ECO:0000256" key="2">
    <source>
        <dbReference type="PIRSR" id="PIRSR000390-2"/>
    </source>
</evidence>
<name>C9LBS5_BLAHA</name>
<dbReference type="InterPro" id="IPR015424">
    <property type="entry name" value="PyrdxlP-dep_Trfase"/>
</dbReference>
<keyword evidence="2 3" id="KW-0663">Pyridoxal phosphate</keyword>